<comment type="subcellular location">
    <subcellularLocation>
        <location evidence="1">Cell membrane</location>
        <topology evidence="1">Multi-pass membrane protein</topology>
    </subcellularLocation>
</comment>
<evidence type="ECO:0000256" key="1">
    <source>
        <dbReference type="ARBA" id="ARBA00004651"/>
    </source>
</evidence>
<evidence type="ECO:0000256" key="4">
    <source>
        <dbReference type="ARBA" id="ARBA00022692"/>
    </source>
</evidence>
<dbReference type="Proteomes" id="UP000567293">
    <property type="component" value="Unassembled WGS sequence"/>
</dbReference>
<proteinExistence type="inferred from homology"/>
<accession>A0A7V8NXL2</accession>
<dbReference type="EMBL" id="JACDQQ010002930">
    <property type="protein sequence ID" value="MBA0089317.1"/>
    <property type="molecule type" value="Genomic_DNA"/>
</dbReference>
<dbReference type="PANTHER" id="PTHR33778:SF1">
    <property type="entry name" value="MAGNESIUM TRANSPORTER YHID-RELATED"/>
    <property type="match status" value="1"/>
</dbReference>
<comment type="similarity">
    <text evidence="2">Belongs to the MgtC/SapB family.</text>
</comment>
<evidence type="ECO:0000256" key="3">
    <source>
        <dbReference type="ARBA" id="ARBA00022475"/>
    </source>
</evidence>
<gene>
    <name evidence="9" type="ORF">HRJ53_30365</name>
</gene>
<evidence type="ECO:0000256" key="2">
    <source>
        <dbReference type="ARBA" id="ARBA00009298"/>
    </source>
</evidence>
<evidence type="ECO:0000313" key="9">
    <source>
        <dbReference type="EMBL" id="MBA0089317.1"/>
    </source>
</evidence>
<comment type="caution">
    <text evidence="9">The sequence shown here is derived from an EMBL/GenBank/DDBJ whole genome shotgun (WGS) entry which is preliminary data.</text>
</comment>
<dbReference type="PRINTS" id="PR01837">
    <property type="entry name" value="MGTCSAPBPROT"/>
</dbReference>
<evidence type="ECO:0000256" key="5">
    <source>
        <dbReference type="ARBA" id="ARBA00022989"/>
    </source>
</evidence>
<feature type="transmembrane region" description="Helical" evidence="7">
    <location>
        <begin position="7"/>
        <end position="24"/>
    </location>
</feature>
<name>A0A7V8NXL2_9BACT</name>
<dbReference type="InterPro" id="IPR049177">
    <property type="entry name" value="MgtC_SapB_SrpB_YhiD_N"/>
</dbReference>
<organism evidence="9 10">
    <name type="scientific">Candidatus Acidiferrum panamense</name>
    <dbReference type="NCBI Taxonomy" id="2741543"/>
    <lineage>
        <taxon>Bacteria</taxon>
        <taxon>Pseudomonadati</taxon>
        <taxon>Acidobacteriota</taxon>
        <taxon>Terriglobia</taxon>
        <taxon>Candidatus Acidiferrales</taxon>
        <taxon>Candidatus Acidiferrum</taxon>
    </lineage>
</organism>
<dbReference type="Pfam" id="PF02308">
    <property type="entry name" value="MgtC"/>
    <property type="match status" value="1"/>
</dbReference>
<keyword evidence="4 7" id="KW-0812">Transmembrane</keyword>
<keyword evidence="6 7" id="KW-0472">Membrane</keyword>
<sequence>MLSLGEIFLRLAVAAVLGAIIGIERDLRRRPAGMRTSLFVCLATALFTILSGEIARLFGDSASTRIASNIVQGIGFLGAGAILREAGGRVGMTTAATIFLEAAIGMAAG</sequence>
<keyword evidence="10" id="KW-1185">Reference proteome</keyword>
<protein>
    <submittedName>
        <fullName evidence="9">MgtC/SapB family protein</fullName>
    </submittedName>
</protein>
<evidence type="ECO:0000313" key="10">
    <source>
        <dbReference type="Proteomes" id="UP000567293"/>
    </source>
</evidence>
<dbReference type="GO" id="GO:0005886">
    <property type="term" value="C:plasma membrane"/>
    <property type="evidence" value="ECO:0007669"/>
    <property type="project" value="UniProtKB-SubCell"/>
</dbReference>
<keyword evidence="3" id="KW-1003">Cell membrane</keyword>
<feature type="non-terminal residue" evidence="9">
    <location>
        <position position="109"/>
    </location>
</feature>
<evidence type="ECO:0000256" key="6">
    <source>
        <dbReference type="ARBA" id="ARBA00023136"/>
    </source>
</evidence>
<evidence type="ECO:0000256" key="7">
    <source>
        <dbReference type="SAM" id="Phobius"/>
    </source>
</evidence>
<feature type="domain" description="MgtC/SapB/SrpB/YhiD N-terminal" evidence="8">
    <location>
        <begin position="11"/>
        <end position="109"/>
    </location>
</feature>
<reference evidence="9" key="1">
    <citation type="submission" date="2020-06" db="EMBL/GenBank/DDBJ databases">
        <title>Legume-microbial interactions unlock mineral nutrients during tropical forest succession.</title>
        <authorList>
            <person name="Epihov D.Z."/>
        </authorList>
    </citation>
    <scope>NUCLEOTIDE SEQUENCE [LARGE SCALE GENOMIC DNA]</scope>
    <source>
        <strain evidence="9">Pan2503</strain>
    </source>
</reference>
<dbReference type="PANTHER" id="PTHR33778">
    <property type="entry name" value="PROTEIN MGTC"/>
    <property type="match status" value="1"/>
</dbReference>
<feature type="transmembrane region" description="Helical" evidence="7">
    <location>
        <begin position="36"/>
        <end position="54"/>
    </location>
</feature>
<dbReference type="AlphaFoldDB" id="A0A7V8NXL2"/>
<keyword evidence="5 7" id="KW-1133">Transmembrane helix</keyword>
<evidence type="ECO:0000259" key="8">
    <source>
        <dbReference type="Pfam" id="PF02308"/>
    </source>
</evidence>
<dbReference type="InterPro" id="IPR003416">
    <property type="entry name" value="MgtC/SapB/SrpB/YhiD_fam"/>
</dbReference>